<keyword evidence="4" id="KW-1185">Reference proteome</keyword>
<dbReference type="AlphaFoldDB" id="A0A813D909"/>
<protein>
    <submittedName>
        <fullName evidence="3">Uncharacterized protein</fullName>
    </submittedName>
</protein>
<accession>A0A813D909</accession>
<keyword evidence="2" id="KW-1133">Transmembrane helix</keyword>
<evidence type="ECO:0000313" key="3">
    <source>
        <dbReference type="EMBL" id="CAE8582037.1"/>
    </source>
</evidence>
<dbReference type="EMBL" id="CAJNNV010000270">
    <property type="protein sequence ID" value="CAE8582037.1"/>
    <property type="molecule type" value="Genomic_DNA"/>
</dbReference>
<evidence type="ECO:0000313" key="4">
    <source>
        <dbReference type="Proteomes" id="UP000654075"/>
    </source>
</evidence>
<keyword evidence="2" id="KW-0472">Membrane</keyword>
<feature type="compositionally biased region" description="Basic and acidic residues" evidence="1">
    <location>
        <begin position="92"/>
        <end position="101"/>
    </location>
</feature>
<feature type="transmembrane region" description="Helical" evidence="2">
    <location>
        <begin position="6"/>
        <end position="32"/>
    </location>
</feature>
<reference evidence="3" key="1">
    <citation type="submission" date="2021-02" db="EMBL/GenBank/DDBJ databases">
        <authorList>
            <person name="Dougan E. K."/>
            <person name="Rhodes N."/>
            <person name="Thang M."/>
            <person name="Chan C."/>
        </authorList>
    </citation>
    <scope>NUCLEOTIDE SEQUENCE</scope>
</reference>
<dbReference type="Proteomes" id="UP000654075">
    <property type="component" value="Unassembled WGS sequence"/>
</dbReference>
<gene>
    <name evidence="3" type="ORF">PGLA1383_LOCUS1041</name>
</gene>
<name>A0A813D909_POLGL</name>
<organism evidence="3 4">
    <name type="scientific">Polarella glacialis</name>
    <name type="common">Dinoflagellate</name>
    <dbReference type="NCBI Taxonomy" id="89957"/>
    <lineage>
        <taxon>Eukaryota</taxon>
        <taxon>Sar</taxon>
        <taxon>Alveolata</taxon>
        <taxon>Dinophyceae</taxon>
        <taxon>Suessiales</taxon>
        <taxon>Suessiaceae</taxon>
        <taxon>Polarella</taxon>
    </lineage>
</organism>
<feature type="transmembrane region" description="Helical" evidence="2">
    <location>
        <begin position="534"/>
        <end position="553"/>
    </location>
</feature>
<feature type="region of interest" description="Disordered" evidence="1">
    <location>
        <begin position="376"/>
        <end position="410"/>
    </location>
</feature>
<evidence type="ECO:0000256" key="1">
    <source>
        <dbReference type="SAM" id="MobiDB-lite"/>
    </source>
</evidence>
<dbReference type="OrthoDB" id="424589at2759"/>
<keyword evidence="2" id="KW-0812">Transmembrane</keyword>
<sequence length="585" mass="63802">MQCSPAPAFVVAAAAVVVVVVVVIVVVAKVAVASHQRWARSRLAVSRGFDASRSHGRRAKTVLRRATEADMPLDMSMDLITRPQRRIVKELSKFEDPDDPQRPQAPPRNRRVCQACRISGRNPATLMPDRGAAGQERSPEALLTVQESGPVVWDQGRGGKEVRWRLIVAGWLGIVARKPGKPPGAARSRSYPGAATALQRRYQIGTFFDAEVRGYLGTCRASLDKSGRAGVQKIHLMQPVVERGTDVANAISKVLERPRMDKAMVLFVLSDHRLPFGQLRIRSAFDKEDRRLQSAYRALGPGNRATCLYIGAGWAPAGQALLAAEVGALPRVLGNAATAIEVWLSEADLGLVMRFVNRPEVYEMPPGWPYTQQVLASPGAEHPDGLPPAEDDRTAPGEDPGMLQSYNQGSLVGPAPGDEFTLFDLNRNNATDLPEAVLAPLSPRDALAALAHRPPGVEALLVAGRRYPSLSKLQRELVKVLLETEPGRHLRFEDDENAMKALLSFHPDGDRPAILTGSAAGNNNYNNYNNYNNLACLLSFVCLFCRFVCFVSGNSTSGLLLFLELVRAAAVGRRELLRACAWKSR</sequence>
<feature type="region of interest" description="Disordered" evidence="1">
    <location>
        <begin position="92"/>
        <end position="111"/>
    </location>
</feature>
<proteinExistence type="predicted"/>
<comment type="caution">
    <text evidence="3">The sequence shown here is derived from an EMBL/GenBank/DDBJ whole genome shotgun (WGS) entry which is preliminary data.</text>
</comment>
<evidence type="ECO:0000256" key="2">
    <source>
        <dbReference type="SAM" id="Phobius"/>
    </source>
</evidence>